<sequence>MTGFSAYGKMPSTGDFLRIGAPPSFVTPWDAWLQSVLGTCRQALGAGWQDLYLSAPIWRFTLAPRLAGPAPVLGVLMPSVDRVGRMFPLTLFAKIAGDPVAAHRAGAATFARLEDIALDALDEGASRDRLATVLRAVDPPACPSAVVPRGSLGRQTAKGLSLWSALVGDTLRTQAFEGLPRPEDAIGFFDLSQPFRPSAMPLDLSA</sequence>
<dbReference type="EMBL" id="VANS01000001">
    <property type="protein sequence ID" value="TMM54140.1"/>
    <property type="molecule type" value="Genomic_DNA"/>
</dbReference>
<dbReference type="Proteomes" id="UP000309550">
    <property type="component" value="Unassembled WGS sequence"/>
</dbReference>
<keyword evidence="2" id="KW-1185">Reference proteome</keyword>
<dbReference type="RefSeq" id="WP_138660314.1">
    <property type="nucleotide sequence ID" value="NZ_VANS01000001.1"/>
</dbReference>
<proteinExistence type="predicted"/>
<evidence type="ECO:0000313" key="2">
    <source>
        <dbReference type="Proteomes" id="UP000309550"/>
    </source>
</evidence>
<accession>A0A5S3PKR5</accession>
<dbReference type="AlphaFoldDB" id="A0A5S3PKR5"/>
<dbReference type="OrthoDB" id="9801841at2"/>
<dbReference type="Gene3D" id="3.40.1730.10">
    <property type="entry name" value="pa0076 domain"/>
    <property type="match status" value="1"/>
</dbReference>
<protein>
    <submittedName>
        <fullName evidence="1">Type VI secretion system-associated protein TagF</fullName>
    </submittedName>
</protein>
<organism evidence="1 2">
    <name type="scientific">Sulfitobacter sabulilitoris</name>
    <dbReference type="NCBI Taxonomy" id="2562655"/>
    <lineage>
        <taxon>Bacteria</taxon>
        <taxon>Pseudomonadati</taxon>
        <taxon>Pseudomonadota</taxon>
        <taxon>Alphaproteobacteria</taxon>
        <taxon>Rhodobacterales</taxon>
        <taxon>Roseobacteraceae</taxon>
        <taxon>Sulfitobacter</taxon>
    </lineage>
</organism>
<reference evidence="1 2" key="1">
    <citation type="submission" date="2019-05" db="EMBL/GenBank/DDBJ databases">
        <title>Sulfitobacter sabulilitoris sp. nov., isolated from a marine sand.</title>
        <authorList>
            <person name="Yoon J.-H."/>
        </authorList>
    </citation>
    <scope>NUCLEOTIDE SEQUENCE [LARGE SCALE GENOMIC DNA]</scope>
    <source>
        <strain evidence="1 2">HSMS-29</strain>
    </source>
</reference>
<dbReference type="Pfam" id="PF09867">
    <property type="entry name" value="TagF_N"/>
    <property type="match status" value="1"/>
</dbReference>
<dbReference type="InterPro" id="IPR038225">
    <property type="entry name" value="TagF_sf"/>
</dbReference>
<dbReference type="InterPro" id="IPR017748">
    <property type="entry name" value="TagF"/>
</dbReference>
<gene>
    <name evidence="1" type="primary">tagF</name>
    <name evidence="1" type="ORF">FDT80_00610</name>
</gene>
<name>A0A5S3PKR5_9RHOB</name>
<evidence type="ECO:0000313" key="1">
    <source>
        <dbReference type="EMBL" id="TMM54140.1"/>
    </source>
</evidence>
<dbReference type="NCBIfam" id="TIGR03373">
    <property type="entry name" value="VI_minor_4"/>
    <property type="match status" value="1"/>
</dbReference>
<comment type="caution">
    <text evidence="1">The sequence shown here is derived from an EMBL/GenBank/DDBJ whole genome shotgun (WGS) entry which is preliminary data.</text>
</comment>